<dbReference type="Gene3D" id="3.90.1530.10">
    <property type="entry name" value="Conserved hypothetical protein from pyrococcus furiosus pfu- 392566-001, ParB domain"/>
    <property type="match status" value="1"/>
</dbReference>
<dbReference type="KEGG" id="bpw:WESB_0700"/>
<dbReference type="SUPFAM" id="SSF110849">
    <property type="entry name" value="ParB/Sulfiredoxin"/>
    <property type="match status" value="1"/>
</dbReference>
<organism evidence="1 2">
    <name type="scientific">Brachyspira pilosicoli WesB</name>
    <dbReference type="NCBI Taxonomy" id="1161918"/>
    <lineage>
        <taxon>Bacteria</taxon>
        <taxon>Pseudomonadati</taxon>
        <taxon>Spirochaetota</taxon>
        <taxon>Spirochaetia</taxon>
        <taxon>Brachyspirales</taxon>
        <taxon>Brachyspiraceae</taxon>
        <taxon>Brachyspira</taxon>
    </lineage>
</organism>
<dbReference type="AlphaFoldDB" id="K0JIP8"/>
<proteinExistence type="predicted"/>
<protein>
    <submittedName>
        <fullName evidence="1">Uncharacterized protein</fullName>
    </submittedName>
</protein>
<accession>K0JIP8</accession>
<reference evidence="1 2" key="1">
    <citation type="journal article" date="2012" name="BMC Genomics">
        <title>Comparative genomics of Brachyspira pilosicoli strains: genome rearrangements, reductions and correlation of genetic compliment with phenotypic diversity.</title>
        <authorList>
            <person name="Mappley L.J."/>
            <person name="Black M.L."/>
            <person name="Abuoun M."/>
            <person name="Darby A.C."/>
            <person name="Woodward M.J."/>
            <person name="Parkhill J."/>
            <person name="Turner A.K."/>
            <person name="Bellgard M.I."/>
            <person name="La T."/>
            <person name="Phillips N.D."/>
            <person name="La Ragione R.M."/>
            <person name="Hampson D.J."/>
        </authorList>
    </citation>
    <scope>NUCLEOTIDE SEQUENCE [LARGE SCALE GENOMIC DNA]</scope>
    <source>
        <strain evidence="1">WesB</strain>
    </source>
</reference>
<dbReference type="EMBL" id="HE793032">
    <property type="protein sequence ID" value="CCG56170.1"/>
    <property type="molecule type" value="Genomic_DNA"/>
</dbReference>
<dbReference type="RefSeq" id="WP_014932591.1">
    <property type="nucleotide sequence ID" value="NC_018604.1"/>
</dbReference>
<evidence type="ECO:0000313" key="1">
    <source>
        <dbReference type="EMBL" id="CCG56170.1"/>
    </source>
</evidence>
<sequence>MEKDRQEELYKFISIDKLELDKENPRISKKDRNKDDYDILKGMWKSFSLEDLIISIDQNGFIPAEPLMVVKKDDENDKYIVVEGNRRLSAVMLLTDRIYRSDSFFSDKLSPYKIQEIKELPCYIFDKKEDIENALAVRHISGIKKWEAKEKAEFAIRLYKKENNIKNVTKIIGSKTNTIGALIYSYFWLEYLIESEENKRNDLENLFENKFSLLNLALGQSNIKIFLNINDKWDTIDYNVRKYKKGSKEYDNMLYLCLWLSDYRIISDSRQITGGKTNPVSLSAILADNEATNYLKIRTDANSELPNLLVEAYNRIAVDSNLVVRFEESYNKINQLMYIYKDKKNNLSDKTIEEINRYCDNIKNIVSTNS</sequence>
<dbReference type="HOGENOM" id="CLU_061563_0_0_12"/>
<dbReference type="InterPro" id="IPR036086">
    <property type="entry name" value="ParB/Sulfiredoxin_sf"/>
</dbReference>
<evidence type="ECO:0000313" key="2">
    <source>
        <dbReference type="Proteomes" id="UP000003759"/>
    </source>
</evidence>
<dbReference type="PATRIC" id="fig|1161918.5.peg.2576"/>
<dbReference type="Proteomes" id="UP000003759">
    <property type="component" value="Chromosome"/>
</dbReference>
<dbReference type="OrthoDB" id="9769293at2"/>
<name>K0JIP8_BRAPL</name>
<dbReference type="CDD" id="cd16387">
    <property type="entry name" value="ParB_N_Srx"/>
    <property type="match status" value="1"/>
</dbReference>
<gene>
    <name evidence="1" type="ORF">WESB_0700</name>
</gene>